<gene>
    <name evidence="1" type="primary">yyaC</name>
    <name evidence="1" type="ORF">FYJ33_05655</name>
</gene>
<reference evidence="1 2" key="1">
    <citation type="submission" date="2019-08" db="EMBL/GenBank/DDBJ databases">
        <title>In-depth cultivation of the pig gut microbiome towards novel bacterial diversity and tailored functional studies.</title>
        <authorList>
            <person name="Wylensek D."/>
            <person name="Hitch T.C.A."/>
            <person name="Clavel T."/>
        </authorList>
    </citation>
    <scope>NUCLEOTIDE SEQUENCE [LARGE SCALE GENOMIC DNA]</scope>
    <source>
        <strain evidence="1 2">WCA-383-APC-5B</strain>
    </source>
</reference>
<dbReference type="InterPro" id="IPR009665">
    <property type="entry name" value="YyaC"/>
</dbReference>
<accession>A0A7X2MXJ4</accession>
<sequence>MNKIKIHYESAMAYYELAYFIKDYINEHTVILCIGTDKFIGDCLGPLVGTFLKKENFPIPIYGTLKEPCHALNLDEILDTINKKYTDPCIIGIDACIGDESAIGELQARDIPIHPGKGVGKSLPKVGDASIIGIVDNSDGPQFFKQKNIRLSLVMSMAKVITDALIHAYYLSQHD</sequence>
<dbReference type="Proteomes" id="UP000460287">
    <property type="component" value="Unassembled WGS sequence"/>
</dbReference>
<dbReference type="GO" id="GO:0006508">
    <property type="term" value="P:proteolysis"/>
    <property type="evidence" value="ECO:0007669"/>
    <property type="project" value="UniProtKB-KW"/>
</dbReference>
<evidence type="ECO:0000313" key="1">
    <source>
        <dbReference type="EMBL" id="MSR90904.1"/>
    </source>
</evidence>
<keyword evidence="1" id="KW-0645">Protease</keyword>
<protein>
    <submittedName>
        <fullName evidence="1">Spore protease YyaC</fullName>
    </submittedName>
</protein>
<comment type="caution">
    <text evidence="1">The sequence shown here is derived from an EMBL/GenBank/DDBJ whole genome shotgun (WGS) entry which is preliminary data.</text>
</comment>
<evidence type="ECO:0000313" key="2">
    <source>
        <dbReference type="Proteomes" id="UP000460287"/>
    </source>
</evidence>
<dbReference type="InterPro" id="IPR023430">
    <property type="entry name" value="Pept_HybD-like_dom_sf"/>
</dbReference>
<dbReference type="Pfam" id="PF06866">
    <property type="entry name" value="DUF1256"/>
    <property type="match status" value="1"/>
</dbReference>
<proteinExistence type="predicted"/>
<dbReference type="RefSeq" id="WP_154530783.1">
    <property type="nucleotide sequence ID" value="NZ_JAQXTV010000190.1"/>
</dbReference>
<dbReference type="AlphaFoldDB" id="A0A7X2MXJ4"/>
<dbReference type="NCBIfam" id="TIGR02841">
    <property type="entry name" value="spore_YyaC"/>
    <property type="match status" value="1"/>
</dbReference>
<keyword evidence="1" id="KW-0378">Hydrolase</keyword>
<dbReference type="SUPFAM" id="SSF53163">
    <property type="entry name" value="HybD-like"/>
    <property type="match status" value="1"/>
</dbReference>
<dbReference type="EMBL" id="VULX01000005">
    <property type="protein sequence ID" value="MSR90904.1"/>
    <property type="molecule type" value="Genomic_DNA"/>
</dbReference>
<name>A0A7X2MXJ4_9CLOT</name>
<organism evidence="1 2">
    <name type="scientific">Inconstantimicrobium porci</name>
    <dbReference type="NCBI Taxonomy" id="2652291"/>
    <lineage>
        <taxon>Bacteria</taxon>
        <taxon>Bacillati</taxon>
        <taxon>Bacillota</taxon>
        <taxon>Clostridia</taxon>
        <taxon>Eubacteriales</taxon>
        <taxon>Clostridiaceae</taxon>
        <taxon>Inconstantimicrobium</taxon>
    </lineage>
</organism>
<keyword evidence="2" id="KW-1185">Reference proteome</keyword>
<dbReference type="GO" id="GO:0008233">
    <property type="term" value="F:peptidase activity"/>
    <property type="evidence" value="ECO:0007669"/>
    <property type="project" value="UniProtKB-KW"/>
</dbReference>